<reference evidence="1 2" key="1">
    <citation type="journal article" date="2010" name="PLoS ONE">
        <title>The glycobiome of the rumen bacterium Butyrivibrio proteoclasticus B316(T) highlights adaptation to a polysaccharide-rich environment.</title>
        <authorList>
            <person name="Kelly W.J."/>
            <person name="Leahy S.C."/>
            <person name="Altermann E."/>
            <person name="Yeoman C.J."/>
            <person name="Dunne J.C."/>
            <person name="Kong Z."/>
            <person name="Pacheco D.M."/>
            <person name="Li D."/>
            <person name="Noel S.J."/>
            <person name="Moon C.D."/>
            <person name="Cookson A.L."/>
            <person name="Attwood G.T."/>
        </authorList>
    </citation>
    <scope>NUCLEOTIDE SEQUENCE [LARGE SCALE GENOMIC DNA]</scope>
    <source>
        <strain evidence="2">ATCC 51982 / DSM 14932 / B316</strain>
    </source>
</reference>
<dbReference type="STRING" id="515622.bpr_I0994"/>
<keyword evidence="2" id="KW-1185">Reference proteome</keyword>
<dbReference type="eggNOG" id="COG0507">
    <property type="taxonomic scope" value="Bacteria"/>
</dbReference>
<evidence type="ECO:0000313" key="1">
    <source>
        <dbReference type="EMBL" id="ADL33736.1"/>
    </source>
</evidence>
<dbReference type="AlphaFoldDB" id="E0S1R1"/>
<gene>
    <name evidence="1" type="ordered locus">bpr_I0994</name>
</gene>
<evidence type="ECO:0000313" key="2">
    <source>
        <dbReference type="Proteomes" id="UP000001299"/>
    </source>
</evidence>
<dbReference type="EMBL" id="CP001810">
    <property type="protein sequence ID" value="ADL33736.1"/>
    <property type="molecule type" value="Genomic_DNA"/>
</dbReference>
<dbReference type="Proteomes" id="UP000001299">
    <property type="component" value="Chromosome 1"/>
</dbReference>
<protein>
    <submittedName>
        <fullName evidence="1">Uncharacterized protein</fullName>
    </submittedName>
</protein>
<dbReference type="HOGENOM" id="CLU_090271_0_0_9"/>
<sequence length="270" mass="31806">MKEMLGLKKYLIAEEERLNKIKQVIDKRLIDIPEGNLRITSSGKHIQYMHCKEKDGKYQKQGEYLKKENMSLVRALAQKSYDQKMKKLVDRRLKQIQIISKEYSDDEIELIYTNMNINRQALVTPVEKIWQQKVADWKSIPYTGKAFDEGIPEIYTKKGERVRSKSEKLIADTLFDRGIEYKYECPISLKGYGLVYPDFTILSRKTGKEMYWEHDGRMDDPKYSEKAVRKINSYIYNGIIPGDRLMLTFETSSTVLNDRTIKKMIDNFLL</sequence>
<dbReference type="KEGG" id="bpb:bpr_I0994"/>
<accession>E0S1R1</accession>
<organism evidence="1 2">
    <name type="scientific">Butyrivibrio proteoclasticus (strain ATCC 51982 / DSM 14932 / B316)</name>
    <name type="common">Clostridium proteoclasticum</name>
    <dbReference type="NCBI Taxonomy" id="515622"/>
    <lineage>
        <taxon>Bacteria</taxon>
        <taxon>Bacillati</taxon>
        <taxon>Bacillota</taxon>
        <taxon>Clostridia</taxon>
        <taxon>Lachnospirales</taxon>
        <taxon>Lachnospiraceae</taxon>
        <taxon>Butyrivibrio</taxon>
    </lineage>
</organism>
<proteinExistence type="predicted"/>
<name>E0S1R1_BUTPB</name>